<reference evidence="1 2" key="1">
    <citation type="submission" date="2016-06" db="EMBL/GenBank/DDBJ databases">
        <authorList>
            <person name="Kjaerup R.B."/>
            <person name="Dalgaard T.S."/>
            <person name="Juul-Madsen H.R."/>
        </authorList>
    </citation>
    <scope>NUCLEOTIDE SEQUENCE [LARGE SCALE GENOMIC DNA]</scope>
    <source>
        <strain evidence="1 2">GCSL-Mp3</strain>
    </source>
</reference>
<evidence type="ECO:0000313" key="1">
    <source>
        <dbReference type="EMBL" id="OBU07431.1"/>
    </source>
</evidence>
<dbReference type="Proteomes" id="UP000092247">
    <property type="component" value="Unassembled WGS sequence"/>
</dbReference>
<dbReference type="AlphaFoldDB" id="A0A1B8HED1"/>
<comment type="caution">
    <text evidence="1">The sequence shown here is derived from an EMBL/GenBank/DDBJ whole genome shotgun (WGS) entry which is preliminary data.</text>
</comment>
<accession>A0A1B8HED1</accession>
<dbReference type="SUPFAM" id="SSF141571">
    <property type="entry name" value="Pentapeptide repeat-like"/>
    <property type="match status" value="1"/>
</dbReference>
<protein>
    <submittedName>
        <fullName evidence="1">Uncharacterized protein</fullName>
    </submittedName>
</protein>
<gene>
    <name evidence="1" type="ORF">AYY17_05405</name>
</gene>
<sequence>MYDLYQMESKYLENENVFDENTFNACILSGKIITIIDGLDELDSVFNESFNLNSFLKSIAGFNSELGDSYFIMTSREDIGFSNELLDELNINKLTLLGFNIKNCKNYLSQRFNKYPNSERIVSVVSSKIEDSSLLEEQRVVPFFVDVISTMYEDGLSDGDENLNFDLIEEITPYPSLNKLNDYLIYSIFRREKTRHNLNESVESMVKTFMDLCSDFHDSWPINDFKQTIELSYDKNVDEYVSQVKKNPLLISDKERISLRYSFLKLYFITLELYSFFLNGIANETFVRLINRINNESKEINDISFFVEHSDNYKENLKKMINSLKSNIVENNEHYEKTRVNENVKAIEKVMFVIYVINKNSPSNFTELIKFIYSDNKNISKLFINGDVHYIDFSDLNVRYSQFQNYNKFLNSNFSGARFEFCKFYHCHNKNVKNSNITDAYFDQRNCEMNDLSESISIFNHRIKADDDKVNEDLKSFLSCFYRAGNFRDLKIEHISFSRHVDKLRESEFNKIIRAGFISVASEKVIGNFYEIHKDYRHSVRRFIMDGLEDLKIKKIIEWIKG</sequence>
<dbReference type="EMBL" id="LZEX01000012">
    <property type="protein sequence ID" value="OBU07431.1"/>
    <property type="molecule type" value="Genomic_DNA"/>
</dbReference>
<evidence type="ECO:0000313" key="2">
    <source>
        <dbReference type="Proteomes" id="UP000092247"/>
    </source>
</evidence>
<proteinExistence type="predicted"/>
<name>A0A1B8HED1_9GAMM</name>
<organism evidence="1 2">
    <name type="scientific">Morganella psychrotolerans</name>
    <dbReference type="NCBI Taxonomy" id="368603"/>
    <lineage>
        <taxon>Bacteria</taxon>
        <taxon>Pseudomonadati</taxon>
        <taxon>Pseudomonadota</taxon>
        <taxon>Gammaproteobacteria</taxon>
        <taxon>Enterobacterales</taxon>
        <taxon>Morganellaceae</taxon>
        <taxon>Morganella</taxon>
    </lineage>
</organism>